<sequence length="84" mass="9112">MPFHGDQYIALALTTKTWYDERLPIDEDDLIDGGLPKTSSILPWAVGALGPDEIDRELGTLADAVVDAAVTDLTSYLGVDYNES</sequence>
<proteinExistence type="predicted"/>
<organism evidence="1 2">
    <name type="scientific">Natronococcus jeotgali DSM 18795</name>
    <dbReference type="NCBI Taxonomy" id="1227498"/>
    <lineage>
        <taxon>Archaea</taxon>
        <taxon>Methanobacteriati</taxon>
        <taxon>Methanobacteriota</taxon>
        <taxon>Stenosarchaea group</taxon>
        <taxon>Halobacteria</taxon>
        <taxon>Halobacteriales</taxon>
        <taxon>Natrialbaceae</taxon>
        <taxon>Natronococcus</taxon>
    </lineage>
</organism>
<comment type="caution">
    <text evidence="1">The sequence shown here is derived from an EMBL/GenBank/DDBJ whole genome shotgun (WGS) entry which is preliminary data.</text>
</comment>
<dbReference type="AlphaFoldDB" id="L9WS29"/>
<dbReference type="Proteomes" id="UP000011531">
    <property type="component" value="Unassembled WGS sequence"/>
</dbReference>
<name>L9WS29_9EURY</name>
<dbReference type="EMBL" id="AOIA01000164">
    <property type="protein sequence ID" value="ELY51103.1"/>
    <property type="molecule type" value="Genomic_DNA"/>
</dbReference>
<gene>
    <name evidence="1" type="ORF">C492_21195</name>
</gene>
<evidence type="ECO:0000313" key="2">
    <source>
        <dbReference type="Proteomes" id="UP000011531"/>
    </source>
</evidence>
<keyword evidence="2" id="KW-1185">Reference proteome</keyword>
<evidence type="ECO:0000313" key="1">
    <source>
        <dbReference type="EMBL" id="ELY51103.1"/>
    </source>
</evidence>
<protein>
    <submittedName>
        <fullName evidence="1">Uncharacterized protein</fullName>
    </submittedName>
</protein>
<reference evidence="1 2" key="1">
    <citation type="journal article" date="2014" name="PLoS Genet.">
        <title>Phylogenetically driven sequencing of extremely halophilic archaea reveals strategies for static and dynamic osmo-response.</title>
        <authorList>
            <person name="Becker E.A."/>
            <person name="Seitzer P.M."/>
            <person name="Tritt A."/>
            <person name="Larsen D."/>
            <person name="Krusor M."/>
            <person name="Yao A.I."/>
            <person name="Wu D."/>
            <person name="Madern D."/>
            <person name="Eisen J.A."/>
            <person name="Darling A.E."/>
            <person name="Facciotti M.T."/>
        </authorList>
    </citation>
    <scope>NUCLEOTIDE SEQUENCE [LARGE SCALE GENOMIC DNA]</scope>
    <source>
        <strain evidence="1 2">DSM 18795</strain>
    </source>
</reference>
<accession>L9WS29</accession>